<dbReference type="Proteomes" id="UP001206595">
    <property type="component" value="Unassembled WGS sequence"/>
</dbReference>
<accession>A0AAD5EGK2</accession>
<sequence length="374" mass="42436">MDSVQVTLTTAPVSAKVPATSPIPEEMDKLRAELSAALEALKQKSALCEQLFAKTIEQGKKEKRAKANLPAKNQLSPARRLAASVRLFKEETGPSGFEYLYLPQNRRMNRSEARTSLRRLGLEPSRLLDIIMPTRKVIGLLVHFQYAPKVREVLAKHGLKPIEFDPTDSTTSPTRSMLPLLRMIESSWPTASMPIYMRPEVPTAVGRYFVDQQWLTLEQFAAARHFPTEVQQILDIAASHSLHLGYRWSPTKYAVLNGPASRQFTLYDETLPTVVEFIYLGVPFQRQGMSTSSLFSYRTPGIIFAMGARPSGFKQLLRARLYRTFIRPKFEYALAISNFGVKEHKDLERIQDRCLRMLFGGHRLSSSTFAIFRP</sequence>
<evidence type="ECO:0000313" key="2">
    <source>
        <dbReference type="Proteomes" id="UP001206595"/>
    </source>
</evidence>
<dbReference type="GeneID" id="75909868"/>
<dbReference type="AlphaFoldDB" id="A0AAD5EGK2"/>
<reference evidence="1" key="2">
    <citation type="journal article" date="2022" name="Proc. Natl. Acad. Sci. U.S.A.">
        <title>Diploid-dominant life cycles characterize the early evolution of Fungi.</title>
        <authorList>
            <person name="Amses K.R."/>
            <person name="Simmons D.R."/>
            <person name="Longcore J.E."/>
            <person name="Mondo S.J."/>
            <person name="Seto K."/>
            <person name="Jeronimo G.H."/>
            <person name="Bonds A.E."/>
            <person name="Quandt C.A."/>
            <person name="Davis W.J."/>
            <person name="Chang Y."/>
            <person name="Federici B.A."/>
            <person name="Kuo A."/>
            <person name="LaButti K."/>
            <person name="Pangilinan J."/>
            <person name="Andreopoulos W."/>
            <person name="Tritt A."/>
            <person name="Riley R."/>
            <person name="Hundley H."/>
            <person name="Johnson J."/>
            <person name="Lipzen A."/>
            <person name="Barry K."/>
            <person name="Lang B.F."/>
            <person name="Cuomo C.A."/>
            <person name="Buchler N.E."/>
            <person name="Grigoriev I.V."/>
            <person name="Spatafora J.W."/>
            <person name="Stajich J.E."/>
            <person name="James T.Y."/>
        </authorList>
    </citation>
    <scope>NUCLEOTIDE SEQUENCE</scope>
    <source>
        <strain evidence="1">AG</strain>
    </source>
</reference>
<protein>
    <submittedName>
        <fullName evidence="1">Uncharacterized protein</fullName>
    </submittedName>
</protein>
<dbReference type="EMBL" id="MU620896">
    <property type="protein sequence ID" value="KAI8583446.1"/>
    <property type="molecule type" value="Genomic_DNA"/>
</dbReference>
<proteinExistence type="predicted"/>
<organism evidence="1 2">
    <name type="scientific">Umbelopsis ramanniana AG</name>
    <dbReference type="NCBI Taxonomy" id="1314678"/>
    <lineage>
        <taxon>Eukaryota</taxon>
        <taxon>Fungi</taxon>
        <taxon>Fungi incertae sedis</taxon>
        <taxon>Mucoromycota</taxon>
        <taxon>Mucoromycotina</taxon>
        <taxon>Umbelopsidomycetes</taxon>
        <taxon>Umbelopsidales</taxon>
        <taxon>Umbelopsidaceae</taxon>
        <taxon>Umbelopsis</taxon>
    </lineage>
</organism>
<keyword evidence="2" id="KW-1185">Reference proteome</keyword>
<name>A0AAD5EGK2_UMBRA</name>
<dbReference type="RefSeq" id="XP_051448450.1">
    <property type="nucleotide sequence ID" value="XM_051584518.1"/>
</dbReference>
<evidence type="ECO:0000313" key="1">
    <source>
        <dbReference type="EMBL" id="KAI8583446.1"/>
    </source>
</evidence>
<gene>
    <name evidence="1" type="ORF">K450DRAFT_196210</name>
</gene>
<comment type="caution">
    <text evidence="1">The sequence shown here is derived from an EMBL/GenBank/DDBJ whole genome shotgun (WGS) entry which is preliminary data.</text>
</comment>
<reference evidence="1" key="1">
    <citation type="submission" date="2021-06" db="EMBL/GenBank/DDBJ databases">
        <authorList>
            <consortium name="DOE Joint Genome Institute"/>
            <person name="Mondo S.J."/>
            <person name="Amses K.R."/>
            <person name="Simmons D.R."/>
            <person name="Longcore J.E."/>
            <person name="Seto K."/>
            <person name="Alves G.H."/>
            <person name="Bonds A.E."/>
            <person name="Quandt C.A."/>
            <person name="Davis W.J."/>
            <person name="Chang Y."/>
            <person name="Letcher P.M."/>
            <person name="Powell M.J."/>
            <person name="Kuo A."/>
            <person name="Labutti K."/>
            <person name="Pangilinan J."/>
            <person name="Andreopoulos W."/>
            <person name="Tritt A."/>
            <person name="Riley R."/>
            <person name="Hundley H."/>
            <person name="Johnson J."/>
            <person name="Lipzen A."/>
            <person name="Barry K."/>
            <person name="Berbee M.L."/>
            <person name="Buchler N.E."/>
            <person name="Grigoriev I.V."/>
            <person name="Spatafora J.W."/>
            <person name="Stajich J.E."/>
            <person name="James T.Y."/>
        </authorList>
    </citation>
    <scope>NUCLEOTIDE SEQUENCE</scope>
    <source>
        <strain evidence="1">AG</strain>
    </source>
</reference>